<comment type="caution">
    <text evidence="1">The sequence shown here is derived from an EMBL/GenBank/DDBJ whole genome shotgun (WGS) entry which is preliminary data.</text>
</comment>
<dbReference type="AlphaFoldDB" id="A0AAV7LB65"/>
<dbReference type="Proteomes" id="UP001066276">
    <property type="component" value="Chromosome 11"/>
</dbReference>
<keyword evidence="2" id="KW-1185">Reference proteome</keyword>
<evidence type="ECO:0000313" key="1">
    <source>
        <dbReference type="EMBL" id="KAJ1087604.1"/>
    </source>
</evidence>
<organism evidence="1 2">
    <name type="scientific">Pleurodeles waltl</name>
    <name type="common">Iberian ribbed newt</name>
    <dbReference type="NCBI Taxonomy" id="8319"/>
    <lineage>
        <taxon>Eukaryota</taxon>
        <taxon>Metazoa</taxon>
        <taxon>Chordata</taxon>
        <taxon>Craniata</taxon>
        <taxon>Vertebrata</taxon>
        <taxon>Euteleostomi</taxon>
        <taxon>Amphibia</taxon>
        <taxon>Batrachia</taxon>
        <taxon>Caudata</taxon>
        <taxon>Salamandroidea</taxon>
        <taxon>Salamandridae</taxon>
        <taxon>Pleurodelinae</taxon>
        <taxon>Pleurodeles</taxon>
    </lineage>
</organism>
<reference evidence="1" key="1">
    <citation type="journal article" date="2022" name="bioRxiv">
        <title>Sequencing and chromosome-scale assembly of the giantPleurodeles waltlgenome.</title>
        <authorList>
            <person name="Brown T."/>
            <person name="Elewa A."/>
            <person name="Iarovenko S."/>
            <person name="Subramanian E."/>
            <person name="Araus A.J."/>
            <person name="Petzold A."/>
            <person name="Susuki M."/>
            <person name="Suzuki K.-i.T."/>
            <person name="Hayashi T."/>
            <person name="Toyoda A."/>
            <person name="Oliveira C."/>
            <person name="Osipova E."/>
            <person name="Leigh N.D."/>
            <person name="Simon A."/>
            <person name="Yun M.H."/>
        </authorList>
    </citation>
    <scope>NUCLEOTIDE SEQUENCE</scope>
    <source>
        <strain evidence="1">20211129_DDA</strain>
        <tissue evidence="1">Liver</tissue>
    </source>
</reference>
<evidence type="ECO:0000313" key="2">
    <source>
        <dbReference type="Proteomes" id="UP001066276"/>
    </source>
</evidence>
<protein>
    <submittedName>
        <fullName evidence="1">Uncharacterized protein</fullName>
    </submittedName>
</protein>
<accession>A0AAV7LB65</accession>
<dbReference type="EMBL" id="JANPWB010000015">
    <property type="protein sequence ID" value="KAJ1087604.1"/>
    <property type="molecule type" value="Genomic_DNA"/>
</dbReference>
<sequence>MAHAPREPRASSHATIGLRLGRDCCQAVPCHVAALRPDDSLLPFRSNLMKSNANRLLEGKSDTRNESRRWTQTAASLINARQNKVPNG</sequence>
<name>A0AAV7LB65_PLEWA</name>
<proteinExistence type="predicted"/>
<gene>
    <name evidence="1" type="ORF">NDU88_000771</name>
</gene>